<dbReference type="RefSeq" id="WP_141149640.1">
    <property type="nucleotide sequence ID" value="NZ_VHLG01000009.1"/>
</dbReference>
<name>A0A506U8L7_9HYPH</name>
<protein>
    <submittedName>
        <fullName evidence="1">DUF3168 domain-containing protein</fullName>
    </submittedName>
</protein>
<proteinExistence type="predicted"/>
<evidence type="ECO:0000313" key="1">
    <source>
        <dbReference type="EMBL" id="TPW29444.1"/>
    </source>
</evidence>
<dbReference type="OrthoDB" id="7630456at2"/>
<keyword evidence="2" id="KW-1185">Reference proteome</keyword>
<dbReference type="AlphaFoldDB" id="A0A506U8L7"/>
<reference evidence="1 2" key="1">
    <citation type="submission" date="2019-06" db="EMBL/GenBank/DDBJ databases">
        <authorList>
            <person name="Li M."/>
        </authorList>
    </citation>
    <scope>NUCLEOTIDE SEQUENCE [LARGE SCALE GENOMIC DNA]</scope>
    <source>
        <strain evidence="1 2">BGMRC2036</strain>
    </source>
</reference>
<dbReference type="Pfam" id="PF11367">
    <property type="entry name" value="Tail_completion_gp17"/>
    <property type="match status" value="1"/>
</dbReference>
<dbReference type="Gene3D" id="3.30.2000.30">
    <property type="match status" value="1"/>
</dbReference>
<organism evidence="1 2">
    <name type="scientific">Martelella alba</name>
    <dbReference type="NCBI Taxonomy" id="2590451"/>
    <lineage>
        <taxon>Bacteria</taxon>
        <taxon>Pseudomonadati</taxon>
        <taxon>Pseudomonadota</taxon>
        <taxon>Alphaproteobacteria</taxon>
        <taxon>Hyphomicrobiales</taxon>
        <taxon>Aurantimonadaceae</taxon>
        <taxon>Martelella</taxon>
    </lineage>
</organism>
<gene>
    <name evidence="1" type="ORF">FJU08_14000</name>
</gene>
<dbReference type="InterPro" id="IPR021508">
    <property type="entry name" value="Gp17-like"/>
</dbReference>
<dbReference type="InterPro" id="IPR053745">
    <property type="entry name" value="Viral_Tail_Comp_sf"/>
</dbReference>
<accession>A0A506U8L7</accession>
<dbReference type="EMBL" id="VHLG01000009">
    <property type="protein sequence ID" value="TPW29444.1"/>
    <property type="molecule type" value="Genomic_DNA"/>
</dbReference>
<sequence length="134" mass="14938">MSARNVLQTAIHAVLSADATLTALIAEDGIVDRRLPTQRLPVIVYGAVDARNLTADIERTEEHKLTFEIWSDAPGRREIEQIVDRLSLLLGDVSLSLDGYVLINLQRSGVTVRRQARSGYFYAEVRFRAVTETA</sequence>
<dbReference type="Proteomes" id="UP000318801">
    <property type="component" value="Unassembled WGS sequence"/>
</dbReference>
<evidence type="ECO:0000313" key="2">
    <source>
        <dbReference type="Proteomes" id="UP000318801"/>
    </source>
</evidence>
<comment type="caution">
    <text evidence="1">The sequence shown here is derived from an EMBL/GenBank/DDBJ whole genome shotgun (WGS) entry which is preliminary data.</text>
</comment>